<reference evidence="1" key="1">
    <citation type="submission" date="2019-05" db="EMBL/GenBank/DDBJ databases">
        <title>Annotation for the trematode Paragonimus heterotremus.</title>
        <authorList>
            <person name="Choi Y.-J."/>
        </authorList>
    </citation>
    <scope>NUCLEOTIDE SEQUENCE</scope>
    <source>
        <strain evidence="1">LC</strain>
    </source>
</reference>
<keyword evidence="2" id="KW-1185">Reference proteome</keyword>
<dbReference type="Proteomes" id="UP000748531">
    <property type="component" value="Unassembled WGS sequence"/>
</dbReference>
<sequence length="186" mass="21956">MFVDEYVEFYLNVHPVDMPADLRRRLLAFTTVVLDIKGTRTHRLNQLTLQPTNFDSWTPNSWVEFIVSFDMFFSVIQSVLYRKLRILLTPIVINVSPDTRRLINKQDFSCQVHDWRLDWSIPIEISWQRVQDVSHLFEPRGNMLIGLRHPTRLETIIYECVVSTKGKEARAHTRLLVGKSQQTSNW</sequence>
<dbReference type="AlphaFoldDB" id="A0A8J4T0I9"/>
<evidence type="ECO:0000313" key="2">
    <source>
        <dbReference type="Proteomes" id="UP000748531"/>
    </source>
</evidence>
<accession>A0A8J4T0I9</accession>
<evidence type="ECO:0000313" key="1">
    <source>
        <dbReference type="EMBL" id="KAF5395599.1"/>
    </source>
</evidence>
<protein>
    <submittedName>
        <fullName evidence="1">Uncharacterized protein</fullName>
    </submittedName>
</protein>
<dbReference type="EMBL" id="LUCH01011365">
    <property type="protein sequence ID" value="KAF5395599.1"/>
    <property type="molecule type" value="Genomic_DNA"/>
</dbReference>
<gene>
    <name evidence="1" type="ORF">PHET_11772</name>
</gene>
<dbReference type="OrthoDB" id="6263272at2759"/>
<name>A0A8J4T0I9_9TREM</name>
<comment type="caution">
    <text evidence="1">The sequence shown here is derived from an EMBL/GenBank/DDBJ whole genome shotgun (WGS) entry which is preliminary data.</text>
</comment>
<organism evidence="1 2">
    <name type="scientific">Paragonimus heterotremus</name>
    <dbReference type="NCBI Taxonomy" id="100268"/>
    <lineage>
        <taxon>Eukaryota</taxon>
        <taxon>Metazoa</taxon>
        <taxon>Spiralia</taxon>
        <taxon>Lophotrochozoa</taxon>
        <taxon>Platyhelminthes</taxon>
        <taxon>Trematoda</taxon>
        <taxon>Digenea</taxon>
        <taxon>Plagiorchiida</taxon>
        <taxon>Troglotremata</taxon>
        <taxon>Troglotrematidae</taxon>
        <taxon>Paragonimus</taxon>
    </lineage>
</organism>
<proteinExistence type="predicted"/>